<dbReference type="GO" id="GO:0003677">
    <property type="term" value="F:DNA binding"/>
    <property type="evidence" value="ECO:0007669"/>
    <property type="project" value="UniProtKB-KW"/>
</dbReference>
<accession>A0A0X1KQQ7</accession>
<dbReference type="RefSeq" id="WP_031504913.1">
    <property type="nucleotide sequence ID" value="NC_022795.1"/>
</dbReference>
<dbReference type="KEGG" id="phy:AJ81_04855"/>
<dbReference type="SUPFAM" id="SSF46785">
    <property type="entry name" value="Winged helix' DNA-binding domain"/>
    <property type="match status" value="1"/>
</dbReference>
<keyword evidence="6" id="KW-1185">Reference proteome</keyword>
<dbReference type="PaxDb" id="1123384-AJ81_04855"/>
<dbReference type="SUPFAM" id="SSF48008">
    <property type="entry name" value="GntR ligand-binding domain-like"/>
    <property type="match status" value="1"/>
</dbReference>
<dbReference type="Pfam" id="PF07729">
    <property type="entry name" value="FCD"/>
    <property type="match status" value="1"/>
</dbReference>
<keyword evidence="2" id="KW-0238">DNA-binding</keyword>
<dbReference type="InterPro" id="IPR011711">
    <property type="entry name" value="GntR_C"/>
</dbReference>
<dbReference type="PATRIC" id="fig|1123384.7.peg.957"/>
<proteinExistence type="predicted"/>
<name>A0A0X1KQQ7_9THEM</name>
<evidence type="ECO:0000313" key="5">
    <source>
        <dbReference type="EMBL" id="AJC73645.1"/>
    </source>
</evidence>
<evidence type="ECO:0000256" key="3">
    <source>
        <dbReference type="ARBA" id="ARBA00023163"/>
    </source>
</evidence>
<evidence type="ECO:0000256" key="2">
    <source>
        <dbReference type="ARBA" id="ARBA00023125"/>
    </source>
</evidence>
<organism evidence="5 6">
    <name type="scientific">Pseudothermotoga hypogea DSM 11164 = NBRC 106472</name>
    <dbReference type="NCBI Taxonomy" id="1123384"/>
    <lineage>
        <taxon>Bacteria</taxon>
        <taxon>Thermotogati</taxon>
        <taxon>Thermotogota</taxon>
        <taxon>Thermotogae</taxon>
        <taxon>Thermotogales</taxon>
        <taxon>Thermotogaceae</taxon>
        <taxon>Pseudothermotoga</taxon>
    </lineage>
</organism>
<dbReference type="AlphaFoldDB" id="A0A0X1KQQ7"/>
<dbReference type="InterPro" id="IPR000524">
    <property type="entry name" value="Tscrpt_reg_HTH_GntR"/>
</dbReference>
<dbReference type="Gene3D" id="1.20.120.530">
    <property type="entry name" value="GntR ligand-binding domain-like"/>
    <property type="match status" value="1"/>
</dbReference>
<dbReference type="PROSITE" id="PS50949">
    <property type="entry name" value="HTH_GNTR"/>
    <property type="match status" value="1"/>
</dbReference>
<dbReference type="PANTHER" id="PTHR43537:SF24">
    <property type="entry name" value="GLUCONATE OPERON TRANSCRIPTIONAL REPRESSOR"/>
    <property type="match status" value="1"/>
</dbReference>
<protein>
    <submittedName>
        <fullName evidence="5">GntR family transcriptional regulator</fullName>
    </submittedName>
</protein>
<dbReference type="InterPro" id="IPR036390">
    <property type="entry name" value="WH_DNA-bd_sf"/>
</dbReference>
<gene>
    <name evidence="5" type="ORF">AJ81_04855</name>
</gene>
<dbReference type="SMART" id="SM00895">
    <property type="entry name" value="FCD"/>
    <property type="match status" value="1"/>
</dbReference>
<reference evidence="5 6" key="1">
    <citation type="submission" date="2014-01" db="EMBL/GenBank/DDBJ databases">
        <title>Genome sequencing of Thermotog hypogea.</title>
        <authorList>
            <person name="Zhang X."/>
            <person name="Alvare G."/>
            <person name="Fristensky B."/>
            <person name="Chen L."/>
            <person name="Suen T."/>
            <person name="Chen Q."/>
            <person name="Ma K."/>
        </authorList>
    </citation>
    <scope>NUCLEOTIDE SEQUENCE [LARGE SCALE GENOMIC DNA]</scope>
    <source>
        <strain evidence="5 6">DSM 11164</strain>
    </source>
</reference>
<dbReference type="EMBL" id="CP007141">
    <property type="protein sequence ID" value="AJC73645.1"/>
    <property type="molecule type" value="Genomic_DNA"/>
</dbReference>
<keyword evidence="3" id="KW-0804">Transcription</keyword>
<dbReference type="InterPro" id="IPR008920">
    <property type="entry name" value="TF_FadR/GntR_C"/>
</dbReference>
<keyword evidence="1" id="KW-0805">Transcription regulation</keyword>
<dbReference type="GO" id="GO:0003700">
    <property type="term" value="F:DNA-binding transcription factor activity"/>
    <property type="evidence" value="ECO:0007669"/>
    <property type="project" value="InterPro"/>
</dbReference>
<dbReference type="STRING" id="1123384.AJ81_04855"/>
<dbReference type="SMART" id="SM00345">
    <property type="entry name" value="HTH_GNTR"/>
    <property type="match status" value="1"/>
</dbReference>
<dbReference type="PANTHER" id="PTHR43537">
    <property type="entry name" value="TRANSCRIPTIONAL REGULATOR, GNTR FAMILY"/>
    <property type="match status" value="1"/>
</dbReference>
<dbReference type="Pfam" id="PF00392">
    <property type="entry name" value="GntR"/>
    <property type="match status" value="1"/>
</dbReference>
<dbReference type="OrthoDB" id="9781630at2"/>
<dbReference type="Proteomes" id="UP000077469">
    <property type="component" value="Chromosome"/>
</dbReference>
<dbReference type="Gene3D" id="1.10.10.10">
    <property type="entry name" value="Winged helix-like DNA-binding domain superfamily/Winged helix DNA-binding domain"/>
    <property type="match status" value="1"/>
</dbReference>
<evidence type="ECO:0000313" key="6">
    <source>
        <dbReference type="Proteomes" id="UP000077469"/>
    </source>
</evidence>
<sequence length="219" mass="25195">METIERRSLKEEVLTKIKEFITKGRYVPGQRIVIDALAKELGVSVTPVREALHHLAAEGLVSVEPRKGFTVKKWEPKEIEDLLYLRMYLEKLACRLFIERASEQDIEELSMIVKQMDNAVQTSDLEALTMFNSQFHKKIVRGSGNEELLKIMESLSAKLHRVRILSLSYPGRMEQSCVEHKAIFDAIVERNIPLAEQRVEEHIKKVMATLLKRAQEGLI</sequence>
<dbReference type="CDD" id="cd07377">
    <property type="entry name" value="WHTH_GntR"/>
    <property type="match status" value="1"/>
</dbReference>
<feature type="domain" description="HTH gntR-type" evidence="4">
    <location>
        <begin position="7"/>
        <end position="74"/>
    </location>
</feature>
<evidence type="ECO:0000256" key="1">
    <source>
        <dbReference type="ARBA" id="ARBA00023015"/>
    </source>
</evidence>
<dbReference type="InterPro" id="IPR036388">
    <property type="entry name" value="WH-like_DNA-bd_sf"/>
</dbReference>
<evidence type="ECO:0000259" key="4">
    <source>
        <dbReference type="PROSITE" id="PS50949"/>
    </source>
</evidence>